<comment type="caution">
    <text evidence="2">The sequence shown here is derived from an EMBL/GenBank/DDBJ whole genome shotgun (WGS) entry which is preliminary data.</text>
</comment>
<sequence>MPLVDEALGQRQPAPPSAPGRRRPGPVTPGDESNGPGNEQKSNKICSEKLVYVPLGRRRGPRDIAAPPTGCRLALFRTETYY</sequence>
<evidence type="ECO:0000313" key="3">
    <source>
        <dbReference type="Proteomes" id="UP000299102"/>
    </source>
</evidence>
<gene>
    <name evidence="2" type="ORF">EVAR_9075_1</name>
</gene>
<protein>
    <submittedName>
        <fullName evidence="2">Uncharacterized protein</fullName>
    </submittedName>
</protein>
<keyword evidence="3" id="KW-1185">Reference proteome</keyword>
<organism evidence="2 3">
    <name type="scientific">Eumeta variegata</name>
    <name type="common">Bagworm moth</name>
    <name type="synonym">Eumeta japonica</name>
    <dbReference type="NCBI Taxonomy" id="151549"/>
    <lineage>
        <taxon>Eukaryota</taxon>
        <taxon>Metazoa</taxon>
        <taxon>Ecdysozoa</taxon>
        <taxon>Arthropoda</taxon>
        <taxon>Hexapoda</taxon>
        <taxon>Insecta</taxon>
        <taxon>Pterygota</taxon>
        <taxon>Neoptera</taxon>
        <taxon>Endopterygota</taxon>
        <taxon>Lepidoptera</taxon>
        <taxon>Glossata</taxon>
        <taxon>Ditrysia</taxon>
        <taxon>Tineoidea</taxon>
        <taxon>Psychidae</taxon>
        <taxon>Oiketicinae</taxon>
        <taxon>Eumeta</taxon>
    </lineage>
</organism>
<feature type="compositionally biased region" description="Polar residues" evidence="1">
    <location>
        <begin position="35"/>
        <end position="45"/>
    </location>
</feature>
<dbReference type="Proteomes" id="UP000299102">
    <property type="component" value="Unassembled WGS sequence"/>
</dbReference>
<evidence type="ECO:0000313" key="2">
    <source>
        <dbReference type="EMBL" id="GBP18233.1"/>
    </source>
</evidence>
<accession>A0A4C1TW08</accession>
<reference evidence="2 3" key="1">
    <citation type="journal article" date="2019" name="Commun. Biol.">
        <title>The bagworm genome reveals a unique fibroin gene that provides high tensile strength.</title>
        <authorList>
            <person name="Kono N."/>
            <person name="Nakamura H."/>
            <person name="Ohtoshi R."/>
            <person name="Tomita M."/>
            <person name="Numata K."/>
            <person name="Arakawa K."/>
        </authorList>
    </citation>
    <scope>NUCLEOTIDE SEQUENCE [LARGE SCALE GENOMIC DNA]</scope>
</reference>
<dbReference type="AlphaFoldDB" id="A0A4C1TW08"/>
<evidence type="ECO:0000256" key="1">
    <source>
        <dbReference type="SAM" id="MobiDB-lite"/>
    </source>
</evidence>
<name>A0A4C1TW08_EUMVA</name>
<feature type="region of interest" description="Disordered" evidence="1">
    <location>
        <begin position="1"/>
        <end position="45"/>
    </location>
</feature>
<dbReference type="EMBL" id="BGZK01000094">
    <property type="protein sequence ID" value="GBP18233.1"/>
    <property type="molecule type" value="Genomic_DNA"/>
</dbReference>
<proteinExistence type="predicted"/>